<dbReference type="InterPro" id="IPR010982">
    <property type="entry name" value="Lambda_DNA-bd_dom_sf"/>
</dbReference>
<dbReference type="Gene3D" id="1.10.260.40">
    <property type="entry name" value="lambda repressor-like DNA-binding domains"/>
    <property type="match status" value="1"/>
</dbReference>
<gene>
    <name evidence="1" type="ORF">MNBD_GAMMA12-2277</name>
</gene>
<accession>A0A3B0YNE4</accession>
<organism evidence="1">
    <name type="scientific">hydrothermal vent metagenome</name>
    <dbReference type="NCBI Taxonomy" id="652676"/>
    <lineage>
        <taxon>unclassified sequences</taxon>
        <taxon>metagenomes</taxon>
        <taxon>ecological metagenomes</taxon>
    </lineage>
</organism>
<name>A0A3B0YNE4_9ZZZZ</name>
<evidence type="ECO:0000313" key="1">
    <source>
        <dbReference type="EMBL" id="VAW76782.1"/>
    </source>
</evidence>
<dbReference type="AlphaFoldDB" id="A0A3B0YNE4"/>
<dbReference type="InterPro" id="IPR001387">
    <property type="entry name" value="Cro/C1-type_HTH"/>
</dbReference>
<proteinExistence type="predicted"/>
<reference evidence="1" key="1">
    <citation type="submission" date="2018-06" db="EMBL/GenBank/DDBJ databases">
        <authorList>
            <person name="Zhirakovskaya E."/>
        </authorList>
    </citation>
    <scope>NUCLEOTIDE SEQUENCE</scope>
</reference>
<sequence length="200" mass="22427">MADNKNPTAIRIGQRIKQARKMAGFNTASQLLNKIDNWGTGRLGNYEAGISMPSPDDIETIALITDSSACWIMFGAGPIRASGRDHQAIRHQNLTTIVEKYKSKRGGLKKLLSTTNLSQKKIDTYIDDPFLTIPDRFLKKLESLEGKPDGWMNEQHVESDPVCSAFPEDMQEIMTIFSNLEKHPRHTLLEIARVINNSST</sequence>
<protein>
    <submittedName>
        <fullName evidence="1">Uncharacterized protein</fullName>
    </submittedName>
</protein>
<dbReference type="SUPFAM" id="SSF47413">
    <property type="entry name" value="lambda repressor-like DNA-binding domains"/>
    <property type="match status" value="1"/>
</dbReference>
<dbReference type="CDD" id="cd00093">
    <property type="entry name" value="HTH_XRE"/>
    <property type="match status" value="1"/>
</dbReference>
<dbReference type="GO" id="GO:0003677">
    <property type="term" value="F:DNA binding"/>
    <property type="evidence" value="ECO:0007669"/>
    <property type="project" value="InterPro"/>
</dbReference>
<dbReference type="EMBL" id="UOFL01000113">
    <property type="protein sequence ID" value="VAW76782.1"/>
    <property type="molecule type" value="Genomic_DNA"/>
</dbReference>